<dbReference type="AlphaFoldDB" id="A0AAV4QHZ5"/>
<feature type="compositionally biased region" description="Polar residues" evidence="1">
    <location>
        <begin position="50"/>
        <end position="61"/>
    </location>
</feature>
<feature type="compositionally biased region" description="Basic and acidic residues" evidence="1">
    <location>
        <begin position="65"/>
        <end position="78"/>
    </location>
</feature>
<name>A0AAV4QHZ5_CAEEX</name>
<feature type="region of interest" description="Disordered" evidence="1">
    <location>
        <begin position="40"/>
        <end position="137"/>
    </location>
</feature>
<feature type="compositionally biased region" description="Polar residues" evidence="1">
    <location>
        <begin position="107"/>
        <end position="119"/>
    </location>
</feature>
<evidence type="ECO:0000313" key="3">
    <source>
        <dbReference type="Proteomes" id="UP001054945"/>
    </source>
</evidence>
<gene>
    <name evidence="2" type="ORF">CEXT_21281</name>
</gene>
<evidence type="ECO:0000256" key="1">
    <source>
        <dbReference type="SAM" id="MobiDB-lite"/>
    </source>
</evidence>
<dbReference type="Proteomes" id="UP001054945">
    <property type="component" value="Unassembled WGS sequence"/>
</dbReference>
<protein>
    <submittedName>
        <fullName evidence="2">Uncharacterized protein</fullName>
    </submittedName>
</protein>
<organism evidence="2 3">
    <name type="scientific">Caerostris extrusa</name>
    <name type="common">Bark spider</name>
    <name type="synonym">Caerostris bankana</name>
    <dbReference type="NCBI Taxonomy" id="172846"/>
    <lineage>
        <taxon>Eukaryota</taxon>
        <taxon>Metazoa</taxon>
        <taxon>Ecdysozoa</taxon>
        <taxon>Arthropoda</taxon>
        <taxon>Chelicerata</taxon>
        <taxon>Arachnida</taxon>
        <taxon>Araneae</taxon>
        <taxon>Araneomorphae</taxon>
        <taxon>Entelegynae</taxon>
        <taxon>Araneoidea</taxon>
        <taxon>Araneidae</taxon>
        <taxon>Caerostris</taxon>
    </lineage>
</organism>
<dbReference type="EMBL" id="BPLR01006165">
    <property type="protein sequence ID" value="GIY07857.1"/>
    <property type="molecule type" value="Genomic_DNA"/>
</dbReference>
<keyword evidence="3" id="KW-1185">Reference proteome</keyword>
<accession>A0AAV4QHZ5</accession>
<reference evidence="2 3" key="1">
    <citation type="submission" date="2021-06" db="EMBL/GenBank/DDBJ databases">
        <title>Caerostris extrusa draft genome.</title>
        <authorList>
            <person name="Kono N."/>
            <person name="Arakawa K."/>
        </authorList>
    </citation>
    <scope>NUCLEOTIDE SEQUENCE [LARGE SCALE GENOMIC DNA]</scope>
</reference>
<comment type="caution">
    <text evidence="2">The sequence shown here is derived from an EMBL/GenBank/DDBJ whole genome shotgun (WGS) entry which is preliminary data.</text>
</comment>
<sequence>MKLQKKVENLELNGDEASICASSVSEDNESEMEIEFVFESGILRRKPENNNETADTYNISESDGDASKNKSSDNKDNSDSEIECIYESRISGSNTGNCIESKECTSSHKASNNTSQTAACISDQEEEKNRKETWVRL</sequence>
<proteinExistence type="predicted"/>
<feature type="compositionally biased region" description="Basic and acidic residues" evidence="1">
    <location>
        <begin position="127"/>
        <end position="137"/>
    </location>
</feature>
<evidence type="ECO:0000313" key="2">
    <source>
        <dbReference type="EMBL" id="GIY07857.1"/>
    </source>
</evidence>